<dbReference type="PANTHER" id="PTHR11240">
    <property type="entry name" value="RIBONUCLEASE T2"/>
    <property type="match status" value="1"/>
</dbReference>
<dbReference type="PROSITE" id="PS00531">
    <property type="entry name" value="RNASE_T2_2"/>
    <property type="match status" value="1"/>
</dbReference>
<dbReference type="InterPro" id="IPR001568">
    <property type="entry name" value="RNase_T2-like"/>
</dbReference>
<evidence type="ECO:0000256" key="6">
    <source>
        <dbReference type="ARBA" id="ARBA00023157"/>
    </source>
</evidence>
<reference evidence="12 13" key="1">
    <citation type="journal article" date="2018" name="BMC Genomics">
        <title>Comparative genome analyses reveal sequence features reflecting distinct modes of host-adaptation between dicot and monocot powdery mildew.</title>
        <authorList>
            <person name="Wu Y."/>
            <person name="Ma X."/>
            <person name="Pan Z."/>
            <person name="Kale S.D."/>
            <person name="Song Y."/>
            <person name="King H."/>
            <person name="Zhang Q."/>
            <person name="Presley C."/>
            <person name="Deng X."/>
            <person name="Wei C.I."/>
            <person name="Xiao S."/>
        </authorList>
    </citation>
    <scope>NUCLEOTIDE SEQUENCE [LARGE SCALE GENOMIC DNA]</scope>
    <source>
        <strain evidence="12">UMSG3</strain>
    </source>
</reference>
<keyword evidence="7" id="KW-0325">Glycoprotein</keyword>
<sequence>MHPIWSFVSSILTQIQLVTVDLSNSCFPPSACLSLESSSLANDNARSCPIDSPISCHNTTSFNDSCCFIYPGGQLLLTQLWDIVPTQSPTDSWTIHGLWADYCDGSYPAYCNAAPNYHNISAIISAHSAQLIEIMQTYWPSIYGSSDHFWDHEWNKHGTCMNTLAPSCYTAEHYRPGIEVVDYFQRAVDLFKSLDTYKTLASAGILPCSTKTYAKEQIQAALSHITGYAVVLSCHGDLLNQVWYNFNVRGSLQNGEFLPTHPNMHGWAGNCPVTGIRYLPKHRSKTN</sequence>
<evidence type="ECO:0000256" key="4">
    <source>
        <dbReference type="ARBA" id="ARBA00022759"/>
    </source>
</evidence>
<feature type="active site" evidence="9">
    <location>
        <position position="96"/>
    </location>
</feature>
<evidence type="ECO:0000256" key="11">
    <source>
        <dbReference type="SAM" id="SignalP"/>
    </source>
</evidence>
<dbReference type="GO" id="GO:0003723">
    <property type="term" value="F:RNA binding"/>
    <property type="evidence" value="ECO:0007669"/>
    <property type="project" value="InterPro"/>
</dbReference>
<evidence type="ECO:0000256" key="1">
    <source>
        <dbReference type="ARBA" id="ARBA00007469"/>
    </source>
</evidence>
<keyword evidence="4" id="KW-0255">Endonuclease</keyword>
<organism evidence="12 13">
    <name type="scientific">Golovinomyces cichoracearum</name>
    <dbReference type="NCBI Taxonomy" id="62708"/>
    <lineage>
        <taxon>Eukaryota</taxon>
        <taxon>Fungi</taxon>
        <taxon>Dikarya</taxon>
        <taxon>Ascomycota</taxon>
        <taxon>Pezizomycotina</taxon>
        <taxon>Leotiomycetes</taxon>
        <taxon>Erysiphales</taxon>
        <taxon>Erysiphaceae</taxon>
        <taxon>Golovinomyces</taxon>
    </lineage>
</organism>
<evidence type="ECO:0000256" key="3">
    <source>
        <dbReference type="ARBA" id="ARBA00022722"/>
    </source>
</evidence>
<dbReference type="Proteomes" id="UP000283383">
    <property type="component" value="Unassembled WGS sequence"/>
</dbReference>
<evidence type="ECO:0000256" key="5">
    <source>
        <dbReference type="ARBA" id="ARBA00022801"/>
    </source>
</evidence>
<dbReference type="FunFam" id="3.90.730.10:FF:000004">
    <property type="entry name" value="Ribonuclease T2-like"/>
    <property type="match status" value="1"/>
</dbReference>
<dbReference type="GO" id="GO:0033897">
    <property type="term" value="F:ribonuclease T2 activity"/>
    <property type="evidence" value="ECO:0007669"/>
    <property type="project" value="UniProtKB-EC"/>
</dbReference>
<dbReference type="InterPro" id="IPR036430">
    <property type="entry name" value="RNase_T2-like_sf"/>
</dbReference>
<feature type="signal peptide" evidence="11">
    <location>
        <begin position="1"/>
        <end position="20"/>
    </location>
</feature>
<dbReference type="InterPro" id="IPR033130">
    <property type="entry name" value="RNase_T2_His_AS_2"/>
</dbReference>
<comment type="similarity">
    <text evidence="1 10">Belongs to the RNase T2 family.</text>
</comment>
<comment type="caution">
    <text evidence="12">The sequence shown here is derived from an EMBL/GenBank/DDBJ whole genome shotgun (WGS) entry which is preliminary data.</text>
</comment>
<dbReference type="SUPFAM" id="SSF55895">
    <property type="entry name" value="Ribonuclease Rh-like"/>
    <property type="match status" value="1"/>
</dbReference>
<dbReference type="STRING" id="62708.A0A420IPJ2"/>
<protein>
    <recommendedName>
        <fullName evidence="2">ribonuclease T2</fullName>
        <ecNumber evidence="2">4.6.1.19</ecNumber>
    </recommendedName>
</protein>
<evidence type="ECO:0000256" key="8">
    <source>
        <dbReference type="ARBA" id="ARBA00023239"/>
    </source>
</evidence>
<accession>A0A420IPJ2</accession>
<dbReference type="AlphaFoldDB" id="A0A420IPJ2"/>
<proteinExistence type="inferred from homology"/>
<dbReference type="EC" id="4.6.1.19" evidence="2"/>
<name>A0A420IPJ2_9PEZI</name>
<feature type="active site" evidence="9">
    <location>
        <position position="153"/>
    </location>
</feature>
<evidence type="ECO:0000313" key="13">
    <source>
        <dbReference type="Proteomes" id="UP000283383"/>
    </source>
</evidence>
<gene>
    <name evidence="12" type="ORF">GcM3_079019</name>
</gene>
<evidence type="ECO:0000256" key="2">
    <source>
        <dbReference type="ARBA" id="ARBA00012571"/>
    </source>
</evidence>
<keyword evidence="6" id="KW-1015">Disulfide bond</keyword>
<dbReference type="Gene3D" id="3.90.730.10">
    <property type="entry name" value="Ribonuclease T2-like"/>
    <property type="match status" value="1"/>
</dbReference>
<dbReference type="CDD" id="cd01061">
    <property type="entry name" value="RNase_T2_euk"/>
    <property type="match status" value="1"/>
</dbReference>
<dbReference type="EMBL" id="MCBQ01007915">
    <property type="protein sequence ID" value="RKF76415.1"/>
    <property type="molecule type" value="Genomic_DNA"/>
</dbReference>
<dbReference type="PANTHER" id="PTHR11240:SF79">
    <property type="entry name" value="RIBONUCLEASE T2"/>
    <property type="match status" value="1"/>
</dbReference>
<keyword evidence="13" id="KW-1185">Reference proteome</keyword>
<evidence type="ECO:0000313" key="12">
    <source>
        <dbReference type="EMBL" id="RKF76415.1"/>
    </source>
</evidence>
<dbReference type="GO" id="GO:0016787">
    <property type="term" value="F:hydrolase activity"/>
    <property type="evidence" value="ECO:0007669"/>
    <property type="project" value="UniProtKB-KW"/>
</dbReference>
<dbReference type="InterPro" id="IPR033697">
    <property type="entry name" value="Ribonuclease_T2_eukaryotic"/>
</dbReference>
<evidence type="ECO:0000256" key="9">
    <source>
        <dbReference type="PIRSR" id="PIRSR633697-1"/>
    </source>
</evidence>
<dbReference type="GO" id="GO:0005576">
    <property type="term" value="C:extracellular region"/>
    <property type="evidence" value="ECO:0007669"/>
    <property type="project" value="TreeGrafter"/>
</dbReference>
<feature type="active site" evidence="9">
    <location>
        <position position="157"/>
    </location>
</feature>
<keyword evidence="11" id="KW-0732">Signal</keyword>
<keyword evidence="5" id="KW-0378">Hydrolase</keyword>
<evidence type="ECO:0000256" key="10">
    <source>
        <dbReference type="RuleBase" id="RU004328"/>
    </source>
</evidence>
<dbReference type="Pfam" id="PF00445">
    <property type="entry name" value="Ribonuclease_T2"/>
    <property type="match status" value="1"/>
</dbReference>
<dbReference type="GO" id="GO:0006401">
    <property type="term" value="P:RNA catabolic process"/>
    <property type="evidence" value="ECO:0007669"/>
    <property type="project" value="TreeGrafter"/>
</dbReference>
<keyword evidence="3" id="KW-0540">Nuclease</keyword>
<feature type="chain" id="PRO_5019114086" description="ribonuclease T2" evidence="11">
    <location>
        <begin position="21"/>
        <end position="287"/>
    </location>
</feature>
<keyword evidence="8" id="KW-0456">Lyase</keyword>
<evidence type="ECO:0000256" key="7">
    <source>
        <dbReference type="ARBA" id="ARBA00023180"/>
    </source>
</evidence>